<evidence type="ECO:0000313" key="3">
    <source>
        <dbReference type="Proteomes" id="UP000184452"/>
    </source>
</evidence>
<keyword evidence="1" id="KW-0460">Magnesium</keyword>
<feature type="binding site" evidence="1">
    <location>
        <position position="269"/>
    </location>
    <ligand>
        <name>Mg(2+)</name>
        <dbReference type="ChEBI" id="CHEBI:18420"/>
        <label>1</label>
    </ligand>
</feature>
<reference evidence="2 3" key="1">
    <citation type="submission" date="2016-11" db="EMBL/GenBank/DDBJ databases">
        <authorList>
            <person name="Jaros S."/>
            <person name="Januszkiewicz K."/>
            <person name="Wedrychowicz H."/>
        </authorList>
    </citation>
    <scope>NUCLEOTIDE SEQUENCE [LARGE SCALE GENOMIC DNA]</scope>
    <source>
        <strain evidence="2 3">CGMCC 4.5723</strain>
    </source>
</reference>
<dbReference type="InterPro" id="IPR005502">
    <property type="entry name" value="Ribosyl_crysJ1"/>
</dbReference>
<keyword evidence="1" id="KW-0479">Metal-binding</keyword>
<evidence type="ECO:0000256" key="1">
    <source>
        <dbReference type="PIRSR" id="PIRSR605502-1"/>
    </source>
</evidence>
<feature type="binding site" evidence="1">
    <location>
        <position position="50"/>
    </location>
    <ligand>
        <name>Mg(2+)</name>
        <dbReference type="ChEBI" id="CHEBI:18420"/>
        <label>1</label>
    </ligand>
</feature>
<proteinExistence type="predicted"/>
<organism evidence="2 3">
    <name type="scientific">Nocardiopsis flavescens</name>
    <dbReference type="NCBI Taxonomy" id="758803"/>
    <lineage>
        <taxon>Bacteria</taxon>
        <taxon>Bacillati</taxon>
        <taxon>Actinomycetota</taxon>
        <taxon>Actinomycetes</taxon>
        <taxon>Streptosporangiales</taxon>
        <taxon>Nocardiopsidaceae</taxon>
        <taxon>Nocardiopsis</taxon>
    </lineage>
</organism>
<name>A0A1M6URS0_9ACTN</name>
<keyword evidence="2" id="KW-0378">Hydrolase</keyword>
<protein>
    <submittedName>
        <fullName evidence="2">ADP-ribosylglycohydrolase</fullName>
    </submittedName>
</protein>
<feature type="binding site" evidence="1">
    <location>
        <position position="266"/>
    </location>
    <ligand>
        <name>Mg(2+)</name>
        <dbReference type="ChEBI" id="CHEBI:18420"/>
        <label>1</label>
    </ligand>
</feature>
<feature type="binding site" evidence="1">
    <location>
        <position position="268"/>
    </location>
    <ligand>
        <name>Mg(2+)</name>
        <dbReference type="ChEBI" id="CHEBI:18420"/>
        <label>1</label>
    </ligand>
</feature>
<dbReference type="OrthoDB" id="2822542at2"/>
<gene>
    <name evidence="2" type="ORF">SAMN05421803_12941</name>
</gene>
<dbReference type="STRING" id="758803.SAMN05421803_12941"/>
<dbReference type="PANTHER" id="PTHR16222:SF12">
    <property type="entry name" value="ADP-RIBOSYLGLYCOHYDROLASE-RELATED"/>
    <property type="match status" value="1"/>
</dbReference>
<dbReference type="EMBL" id="FQZK01000029">
    <property type="protein sequence ID" value="SHK71844.1"/>
    <property type="molecule type" value="Genomic_DNA"/>
</dbReference>
<dbReference type="RefSeq" id="WP_073383885.1">
    <property type="nucleotide sequence ID" value="NZ_FQZK01000029.1"/>
</dbReference>
<dbReference type="SUPFAM" id="SSF101478">
    <property type="entry name" value="ADP-ribosylglycohydrolase"/>
    <property type="match status" value="1"/>
</dbReference>
<dbReference type="Gene3D" id="1.10.4080.10">
    <property type="entry name" value="ADP-ribosylation/Crystallin J1"/>
    <property type="match status" value="1"/>
</dbReference>
<sequence>MATRERCRGALLGLAVGDAMGAPTEGMTPSAIRAAHGRVEDFLGDRVSGTDDTEYAVLCAQGLLAHGRALTSDDVAGVWRRAVLQQEGGFHGAGFSEMTAIANLRAGMAPPVSGNDSHESWSDGAAMRIAPVGLLCAGDPGEAARLAAQDARVSHAEDGIYGAQLVAAAVARALVTDDHAEVVAAGLAAVPADSWTARLTLRALDVARRAPDLAAAERDLYEEISLFHYPWPDSAPEAVALAVGLFAAARGEFVPGVVAAVNIGRDSDTIAAMVGAMAGALHGESAIPERWRTAVREVTGVCVTVTAGVDLVDLADALYEAGRTNEETDVAR</sequence>
<dbReference type="InterPro" id="IPR036705">
    <property type="entry name" value="Ribosyl_crysJ1_sf"/>
</dbReference>
<dbReference type="InterPro" id="IPR050792">
    <property type="entry name" value="ADP-ribosylglycohydrolase"/>
</dbReference>
<feature type="binding site" evidence="1">
    <location>
        <position position="52"/>
    </location>
    <ligand>
        <name>Mg(2+)</name>
        <dbReference type="ChEBI" id="CHEBI:18420"/>
        <label>1</label>
    </ligand>
</feature>
<comment type="cofactor">
    <cofactor evidence="1">
        <name>Mg(2+)</name>
        <dbReference type="ChEBI" id="CHEBI:18420"/>
    </cofactor>
    <text evidence="1">Binds 2 magnesium ions per subunit.</text>
</comment>
<dbReference type="PANTHER" id="PTHR16222">
    <property type="entry name" value="ADP-RIBOSYLGLYCOHYDROLASE"/>
    <property type="match status" value="1"/>
</dbReference>
<dbReference type="AlphaFoldDB" id="A0A1M6URS0"/>
<dbReference type="Proteomes" id="UP000184452">
    <property type="component" value="Unassembled WGS sequence"/>
</dbReference>
<dbReference type="GO" id="GO:0016787">
    <property type="term" value="F:hydrolase activity"/>
    <property type="evidence" value="ECO:0007669"/>
    <property type="project" value="UniProtKB-KW"/>
</dbReference>
<dbReference type="GO" id="GO:0046872">
    <property type="term" value="F:metal ion binding"/>
    <property type="evidence" value="ECO:0007669"/>
    <property type="project" value="UniProtKB-KW"/>
</dbReference>
<evidence type="ECO:0000313" key="2">
    <source>
        <dbReference type="EMBL" id="SHK71844.1"/>
    </source>
</evidence>
<feature type="binding site" evidence="1">
    <location>
        <position position="51"/>
    </location>
    <ligand>
        <name>Mg(2+)</name>
        <dbReference type="ChEBI" id="CHEBI:18420"/>
        <label>1</label>
    </ligand>
</feature>
<keyword evidence="3" id="KW-1185">Reference proteome</keyword>
<dbReference type="Pfam" id="PF03747">
    <property type="entry name" value="ADP_ribosyl_GH"/>
    <property type="match status" value="1"/>
</dbReference>
<accession>A0A1M6URS0</accession>